<evidence type="ECO:0000313" key="1">
    <source>
        <dbReference type="EMBL" id="AUR80991.1"/>
    </source>
</evidence>
<dbReference type="InterPro" id="IPR055632">
    <property type="entry name" value="DUF7208"/>
</dbReference>
<proteinExistence type="predicted"/>
<sequence length="304" mass="33911">MANQNDLIRESDNSRVPAQMVSTQPMGTNIMIAKATNKQLNIPPNTTLNEHHEIEVNNSLGVKNGQDFVLGYFGVGIKGYQVVGNHPITQVPVNYTNQHQPFDQNLFYSIPLCARPLDDDLNEQEREKYRIRTIKILDGVPTALYWLMKTGMSEFNPKTKRAYRKPDTGNEVPEDYVYRPESLNPEPIALSSNGTVPLSNTYLTSSGLMDLSLNGTALEELRNVCRLMFGDPSLAAVSEYQIVWGIESTTEGQGPGGTTFRHKELISAVTQYVISERHARDANSNGDIVLKYDLGAAYPMLLEE</sequence>
<protein>
    <submittedName>
        <fullName evidence="1">Putative virion structural protein</fullName>
    </submittedName>
</protein>
<reference evidence="2" key="1">
    <citation type="submission" date="2017-12" db="EMBL/GenBank/DDBJ databases">
        <title>Phage resistance in Vibrio sp. unravels a complex metabolic adaptation strategy.</title>
        <authorList>
            <person name="Skliros D."/>
            <person name="Kalatzis P.G."/>
            <person name="Katharios P."/>
            <person name="Flemetakis E."/>
        </authorList>
    </citation>
    <scope>NUCLEOTIDE SEQUENCE [LARGE SCALE GENOMIC DNA]</scope>
</reference>
<evidence type="ECO:0000313" key="2">
    <source>
        <dbReference type="Proteomes" id="UP000240536"/>
    </source>
</evidence>
<accession>A0A2I7QHW8</accession>
<dbReference type="OrthoDB" id="6895at10239"/>
<dbReference type="Pfam" id="PF23838">
    <property type="entry name" value="DUF7208"/>
    <property type="match status" value="1"/>
</dbReference>
<dbReference type="EMBL" id="MG720308">
    <property type="protein sequence ID" value="AUR80991.1"/>
    <property type="molecule type" value="Genomic_DNA"/>
</dbReference>
<keyword evidence="2" id="KW-1185">Reference proteome</keyword>
<gene>
    <name evidence="1" type="ORF">Aphrodite1_0058</name>
</gene>
<name>A0A2I7QHW8_9CAUD</name>
<dbReference type="Proteomes" id="UP000240536">
    <property type="component" value="Segment"/>
</dbReference>
<organism evidence="1 2">
    <name type="scientific">Vibrio phage Aphrodite1</name>
    <dbReference type="NCBI Taxonomy" id="2070057"/>
    <lineage>
        <taxon>Viruses</taxon>
        <taxon>Duplodnaviria</taxon>
        <taxon>Heunggongvirae</taxon>
        <taxon>Uroviricota</taxon>
        <taxon>Caudoviricetes</taxon>
        <taxon>Chimalliviridae</taxon>
        <taxon>Gorgonvirinae</taxon>
        <taxon>Aphroditevirus</taxon>
        <taxon>Aphroditevirus aphrodite1</taxon>
    </lineage>
</organism>